<dbReference type="AlphaFoldDB" id="A0A165BI82"/>
<dbReference type="InParanoid" id="A0A165BI82"/>
<dbReference type="GeneID" id="63830399"/>
<reference evidence="2 3" key="1">
    <citation type="journal article" date="2016" name="Mol. Biol. Evol.">
        <title>Comparative Genomics of Early-Diverging Mushroom-Forming Fungi Provides Insights into the Origins of Lignocellulose Decay Capabilities.</title>
        <authorList>
            <person name="Nagy L.G."/>
            <person name="Riley R."/>
            <person name="Tritt A."/>
            <person name="Adam C."/>
            <person name="Daum C."/>
            <person name="Floudas D."/>
            <person name="Sun H."/>
            <person name="Yadav J.S."/>
            <person name="Pangilinan J."/>
            <person name="Larsson K.H."/>
            <person name="Matsuura K."/>
            <person name="Barry K."/>
            <person name="Labutti K."/>
            <person name="Kuo R."/>
            <person name="Ohm R.A."/>
            <person name="Bhattacharya S.S."/>
            <person name="Shirouzu T."/>
            <person name="Yoshinaga Y."/>
            <person name="Martin F.M."/>
            <person name="Grigoriev I.V."/>
            <person name="Hibbett D.S."/>
        </authorList>
    </citation>
    <scope>NUCLEOTIDE SEQUENCE [LARGE SCALE GENOMIC DNA]</scope>
    <source>
        <strain evidence="2 3">93-53</strain>
    </source>
</reference>
<dbReference type="OrthoDB" id="1470350at2759"/>
<gene>
    <name evidence="2" type="ORF">LAESUDRAFT_764032</name>
</gene>
<proteinExistence type="predicted"/>
<dbReference type="EMBL" id="KV427670">
    <property type="protein sequence ID" value="KZT01106.1"/>
    <property type="molecule type" value="Genomic_DNA"/>
</dbReference>
<accession>A0A165BI82</accession>
<dbReference type="Proteomes" id="UP000076871">
    <property type="component" value="Unassembled WGS sequence"/>
</dbReference>
<protein>
    <submittedName>
        <fullName evidence="2">Uncharacterized protein</fullName>
    </submittedName>
</protein>
<keyword evidence="3" id="KW-1185">Reference proteome</keyword>
<sequence length="102" mass="11836">MRIIMLRPFISRIVRSLPLDWRNALVDWMPIPALQFHSPFRGVKRIAPGRNRRLSMFNLVPSPATYDEEYATVQLCGANNSDSEEQDCRPSPRMPSKSLRKH</sequence>
<name>A0A165BI82_9APHY</name>
<evidence type="ECO:0000256" key="1">
    <source>
        <dbReference type="SAM" id="MobiDB-lite"/>
    </source>
</evidence>
<feature type="region of interest" description="Disordered" evidence="1">
    <location>
        <begin position="77"/>
        <end position="102"/>
    </location>
</feature>
<organism evidence="2 3">
    <name type="scientific">Laetiporus sulphureus 93-53</name>
    <dbReference type="NCBI Taxonomy" id="1314785"/>
    <lineage>
        <taxon>Eukaryota</taxon>
        <taxon>Fungi</taxon>
        <taxon>Dikarya</taxon>
        <taxon>Basidiomycota</taxon>
        <taxon>Agaricomycotina</taxon>
        <taxon>Agaricomycetes</taxon>
        <taxon>Polyporales</taxon>
        <taxon>Laetiporus</taxon>
    </lineage>
</organism>
<evidence type="ECO:0000313" key="2">
    <source>
        <dbReference type="EMBL" id="KZT01106.1"/>
    </source>
</evidence>
<dbReference type="RefSeq" id="XP_040758846.1">
    <property type="nucleotide sequence ID" value="XM_040913371.1"/>
</dbReference>
<evidence type="ECO:0000313" key="3">
    <source>
        <dbReference type="Proteomes" id="UP000076871"/>
    </source>
</evidence>